<dbReference type="InterPro" id="IPR012308">
    <property type="entry name" value="DNA_ligase_ATP-dep_N"/>
</dbReference>
<feature type="compositionally biased region" description="Polar residues" evidence="8">
    <location>
        <begin position="199"/>
        <end position="209"/>
    </location>
</feature>
<name>A0A9P6J494_9FUNG</name>
<dbReference type="Gene3D" id="3.50.80.10">
    <property type="entry name" value="D-tyrosyl-tRNA(Tyr) deacylase"/>
    <property type="match status" value="1"/>
</dbReference>
<feature type="region of interest" description="Disordered" evidence="8">
    <location>
        <begin position="184"/>
        <end position="209"/>
    </location>
</feature>
<dbReference type="GO" id="GO:0051500">
    <property type="term" value="F:D-tyrosyl-tRNA(Tyr) deacylase activity"/>
    <property type="evidence" value="ECO:0007669"/>
    <property type="project" value="TreeGrafter"/>
</dbReference>
<comment type="catalytic activity">
    <reaction evidence="7">
        <text>a D-aminoacyl-tRNA + H2O = a tRNA + a D-alpha-amino acid + H(+)</text>
        <dbReference type="Rhea" id="RHEA:13953"/>
        <dbReference type="Rhea" id="RHEA-COMP:10123"/>
        <dbReference type="Rhea" id="RHEA-COMP:10124"/>
        <dbReference type="ChEBI" id="CHEBI:15377"/>
        <dbReference type="ChEBI" id="CHEBI:15378"/>
        <dbReference type="ChEBI" id="CHEBI:59871"/>
        <dbReference type="ChEBI" id="CHEBI:78442"/>
        <dbReference type="ChEBI" id="CHEBI:79333"/>
        <dbReference type="EC" id="3.1.1.96"/>
    </reaction>
</comment>
<dbReference type="SUPFAM" id="SSF117018">
    <property type="entry name" value="ATP-dependent DNA ligase DNA-binding domain"/>
    <property type="match status" value="1"/>
</dbReference>
<keyword evidence="11" id="KW-1185">Reference proteome</keyword>
<dbReference type="InterPro" id="IPR023509">
    <property type="entry name" value="DTD-like_sf"/>
</dbReference>
<protein>
    <recommendedName>
        <fullName evidence="3">D-aminoacyl-tRNA deacylase</fullName>
        <ecNumber evidence="2">3.1.1.96</ecNumber>
    </recommendedName>
    <alternativeName>
        <fullName evidence="5">Gly-tRNA(Ala) deacylase</fullName>
    </alternativeName>
</protein>
<dbReference type="GO" id="GO:0003677">
    <property type="term" value="F:DNA binding"/>
    <property type="evidence" value="ECO:0007669"/>
    <property type="project" value="InterPro"/>
</dbReference>
<sequence>MFRPKPLTIPHVFKTLKDIASLSGNSSQKQKVDKIKLLLVSCRNKEAKYLMRSLEGKLRIGLAERTVVVAIAQAIVLSRSVIKKLSKERLQTELEEAAVKNAEYWYLFLPQVRSLQYGHNTSPPNAVLQRVLQASVDVNGKEISKIRQGICVLVGISVDDTTVDLDYMVRKLLSVRVFDSTHSSLTDESTSHGGGTAAAPTSANCPQDTVTSEPHKMWAKSVVDIGGEILCVSQFTLYGQVIKGSKPDFHLSMKAETSRQMYHDFLDRLKKAYQPDRILDGEFGAMMIVNIANDGPVTLELDSRKFEYVTAGNKPGHAPAKATKDAQKSSPKQGNKTRKMEEEEEGEDKRKQ</sequence>
<dbReference type="InterPro" id="IPR003732">
    <property type="entry name" value="Daa-tRNA_deacyls_DTD"/>
</dbReference>
<comment type="catalytic activity">
    <reaction evidence="6">
        <text>glycyl-tRNA(Ala) + H2O = tRNA(Ala) + glycine + H(+)</text>
        <dbReference type="Rhea" id="RHEA:53744"/>
        <dbReference type="Rhea" id="RHEA-COMP:9657"/>
        <dbReference type="Rhea" id="RHEA-COMP:13640"/>
        <dbReference type="ChEBI" id="CHEBI:15377"/>
        <dbReference type="ChEBI" id="CHEBI:15378"/>
        <dbReference type="ChEBI" id="CHEBI:57305"/>
        <dbReference type="ChEBI" id="CHEBI:78442"/>
        <dbReference type="ChEBI" id="CHEBI:78522"/>
        <dbReference type="EC" id="3.1.1.96"/>
    </reaction>
</comment>
<evidence type="ECO:0000256" key="5">
    <source>
        <dbReference type="ARBA" id="ARBA00032747"/>
    </source>
</evidence>
<accession>A0A9P6J494</accession>
<dbReference type="GO" id="GO:0003910">
    <property type="term" value="F:DNA ligase (ATP) activity"/>
    <property type="evidence" value="ECO:0007669"/>
    <property type="project" value="InterPro"/>
</dbReference>
<evidence type="ECO:0000256" key="6">
    <source>
        <dbReference type="ARBA" id="ARBA00047676"/>
    </source>
</evidence>
<dbReference type="Pfam" id="PF02580">
    <property type="entry name" value="Tyr_Deacylase"/>
    <property type="match status" value="1"/>
</dbReference>
<dbReference type="GO" id="GO:0006281">
    <property type="term" value="P:DNA repair"/>
    <property type="evidence" value="ECO:0007669"/>
    <property type="project" value="InterPro"/>
</dbReference>
<evidence type="ECO:0000313" key="10">
    <source>
        <dbReference type="EMBL" id="KAF9957300.1"/>
    </source>
</evidence>
<evidence type="ECO:0000256" key="8">
    <source>
        <dbReference type="SAM" id="MobiDB-lite"/>
    </source>
</evidence>
<dbReference type="Pfam" id="PF04675">
    <property type="entry name" value="DNA_ligase_A_N"/>
    <property type="match status" value="1"/>
</dbReference>
<dbReference type="Proteomes" id="UP000749646">
    <property type="component" value="Unassembled WGS sequence"/>
</dbReference>
<dbReference type="InterPro" id="IPR036599">
    <property type="entry name" value="DNA_ligase_N_sf"/>
</dbReference>
<dbReference type="EC" id="3.1.1.96" evidence="2"/>
<dbReference type="PANTHER" id="PTHR10472:SF5">
    <property type="entry name" value="D-AMINOACYL-TRNA DEACYLASE 1"/>
    <property type="match status" value="1"/>
</dbReference>
<organism evidence="10 11">
    <name type="scientific">Modicella reniformis</name>
    <dbReference type="NCBI Taxonomy" id="1440133"/>
    <lineage>
        <taxon>Eukaryota</taxon>
        <taxon>Fungi</taxon>
        <taxon>Fungi incertae sedis</taxon>
        <taxon>Mucoromycota</taxon>
        <taxon>Mortierellomycotina</taxon>
        <taxon>Mortierellomycetes</taxon>
        <taxon>Mortierellales</taxon>
        <taxon>Mortierellaceae</taxon>
        <taxon>Modicella</taxon>
    </lineage>
</organism>
<proteinExistence type="inferred from homology"/>
<dbReference type="GO" id="GO:0005737">
    <property type="term" value="C:cytoplasm"/>
    <property type="evidence" value="ECO:0007669"/>
    <property type="project" value="InterPro"/>
</dbReference>
<dbReference type="GO" id="GO:0006310">
    <property type="term" value="P:DNA recombination"/>
    <property type="evidence" value="ECO:0007669"/>
    <property type="project" value="InterPro"/>
</dbReference>
<evidence type="ECO:0000259" key="9">
    <source>
        <dbReference type="Pfam" id="PF04675"/>
    </source>
</evidence>
<feature type="domain" description="DNA ligase ATP-dependent N-terminal" evidence="9">
    <location>
        <begin position="2"/>
        <end position="72"/>
    </location>
</feature>
<dbReference type="EMBL" id="JAAAHW010006628">
    <property type="protein sequence ID" value="KAF9957300.1"/>
    <property type="molecule type" value="Genomic_DNA"/>
</dbReference>
<dbReference type="SUPFAM" id="SSF69500">
    <property type="entry name" value="DTD-like"/>
    <property type="match status" value="1"/>
</dbReference>
<evidence type="ECO:0000256" key="7">
    <source>
        <dbReference type="ARBA" id="ARBA00048018"/>
    </source>
</evidence>
<evidence type="ECO:0000256" key="2">
    <source>
        <dbReference type="ARBA" id="ARBA00013056"/>
    </source>
</evidence>
<reference evidence="10" key="1">
    <citation type="journal article" date="2020" name="Fungal Divers.">
        <title>Resolving the Mortierellaceae phylogeny through synthesis of multi-gene phylogenetics and phylogenomics.</title>
        <authorList>
            <person name="Vandepol N."/>
            <person name="Liber J."/>
            <person name="Desiro A."/>
            <person name="Na H."/>
            <person name="Kennedy M."/>
            <person name="Barry K."/>
            <person name="Grigoriev I.V."/>
            <person name="Miller A.N."/>
            <person name="O'Donnell K."/>
            <person name="Stajich J.E."/>
            <person name="Bonito G."/>
        </authorList>
    </citation>
    <scope>NUCLEOTIDE SEQUENCE</scope>
    <source>
        <strain evidence="10">MES-2147</strain>
    </source>
</reference>
<gene>
    <name evidence="10" type="primary">DTD1</name>
    <name evidence="10" type="ORF">BGZ65_002139</name>
</gene>
<dbReference type="OrthoDB" id="275783at2759"/>
<evidence type="ECO:0000256" key="1">
    <source>
        <dbReference type="ARBA" id="ARBA00009673"/>
    </source>
</evidence>
<evidence type="ECO:0000256" key="3">
    <source>
        <dbReference type="ARBA" id="ARBA00020007"/>
    </source>
</evidence>
<comment type="caution">
    <text evidence="10">The sequence shown here is derived from an EMBL/GenBank/DDBJ whole genome shotgun (WGS) entry which is preliminary data.</text>
</comment>
<dbReference type="AlphaFoldDB" id="A0A9P6J494"/>
<evidence type="ECO:0000313" key="11">
    <source>
        <dbReference type="Proteomes" id="UP000749646"/>
    </source>
</evidence>
<comment type="similarity">
    <text evidence="1">Belongs to the DTD family.</text>
</comment>
<dbReference type="PANTHER" id="PTHR10472">
    <property type="entry name" value="D-TYROSYL-TRNA TYR DEACYLASE"/>
    <property type="match status" value="1"/>
</dbReference>
<dbReference type="Gene3D" id="1.10.3260.10">
    <property type="entry name" value="DNA ligase, ATP-dependent, N-terminal domain"/>
    <property type="match status" value="1"/>
</dbReference>
<feature type="region of interest" description="Disordered" evidence="8">
    <location>
        <begin position="310"/>
        <end position="352"/>
    </location>
</feature>
<evidence type="ECO:0000256" key="4">
    <source>
        <dbReference type="ARBA" id="ARBA00022598"/>
    </source>
</evidence>
<keyword evidence="4" id="KW-0436">Ligase</keyword>